<dbReference type="OrthoDB" id="5404651at2759"/>
<feature type="domain" description="Thiolase C-terminal" evidence="15">
    <location>
        <begin position="292"/>
        <end position="410"/>
    </location>
</feature>
<dbReference type="GO" id="GO:0010124">
    <property type="term" value="P:phenylacetate catabolic process"/>
    <property type="evidence" value="ECO:0007669"/>
    <property type="project" value="TreeGrafter"/>
</dbReference>
<evidence type="ECO:0000256" key="3">
    <source>
        <dbReference type="ARBA" id="ARBA00010982"/>
    </source>
</evidence>
<dbReference type="GO" id="GO:0003988">
    <property type="term" value="F:acetyl-CoA C-acyltransferase activity"/>
    <property type="evidence" value="ECO:0007669"/>
    <property type="project" value="UniProtKB-EC"/>
</dbReference>
<dbReference type="AlphaFoldDB" id="A0A1E4THP9"/>
<keyword evidence="5" id="KW-0276">Fatty acid metabolism</keyword>
<keyword evidence="4 13" id="KW-0808">Transferase</keyword>
<dbReference type="GO" id="GO:0006635">
    <property type="term" value="P:fatty acid beta-oxidation"/>
    <property type="evidence" value="ECO:0007669"/>
    <property type="project" value="TreeGrafter"/>
</dbReference>
<dbReference type="Pfam" id="PF00108">
    <property type="entry name" value="Thiolase_N"/>
    <property type="match status" value="1"/>
</dbReference>
<evidence type="ECO:0000256" key="10">
    <source>
        <dbReference type="ARBA" id="ARBA00024073"/>
    </source>
</evidence>
<evidence type="ECO:0000313" key="17">
    <source>
        <dbReference type="Proteomes" id="UP000095023"/>
    </source>
</evidence>
<dbReference type="InterPro" id="IPR050215">
    <property type="entry name" value="Thiolase-like_sf_Thiolase"/>
</dbReference>
<dbReference type="GO" id="GO:0005777">
    <property type="term" value="C:peroxisome"/>
    <property type="evidence" value="ECO:0007669"/>
    <property type="project" value="UniProtKB-SubCell"/>
</dbReference>
<feature type="domain" description="Thiolase N-terminal" evidence="14">
    <location>
        <begin position="30"/>
        <end position="282"/>
    </location>
</feature>
<evidence type="ECO:0000313" key="16">
    <source>
        <dbReference type="EMBL" id="ODV91198.1"/>
    </source>
</evidence>
<accession>A0A1E4THP9</accession>
<evidence type="ECO:0000259" key="14">
    <source>
        <dbReference type="Pfam" id="PF00108"/>
    </source>
</evidence>
<evidence type="ECO:0000256" key="7">
    <source>
        <dbReference type="ARBA" id="ARBA00023098"/>
    </source>
</evidence>
<evidence type="ECO:0000256" key="8">
    <source>
        <dbReference type="ARBA" id="ARBA00023140"/>
    </source>
</evidence>
<keyword evidence="9 13" id="KW-0012">Acyltransferase</keyword>
<proteinExistence type="inferred from homology"/>
<keyword evidence="7" id="KW-0443">Lipid metabolism</keyword>
<evidence type="ECO:0000256" key="11">
    <source>
        <dbReference type="ARBA" id="ARBA00047605"/>
    </source>
</evidence>
<keyword evidence="17" id="KW-1185">Reference proteome</keyword>
<sequence length="413" mass="43684">MDRLQSISNQIQANPTSAKERLFEKSPDDVVFVAAYRSAFTKGRKGAFKDTDAADLLQQLLKTLVERTKIDPSIIGDIVVGNVSNVGSGATEFRAAALAAGIPYTVPLMSVNRQCSSGLMSVIQIAREIQTGQIDVGIAAGAESMSKSWGKPTTPFSKELISNPEAQKCTIPMGITSENVAAKYHISRADQDAFAASSYQKAEKAQKAGLFKDEIVPITAEVKDKDGNTQKVTVTQDEGIRPGVTAESLSKIRPAFKKDGSTHAGNASQVSDGAAVTLMVRRSVAEKLGLPIIGKFIDGLSVGVPPEIMGIGPAAAIPVLLKKHDLQPNDVDIYEINEAFASQALYSVRHVGIDESRVNPKGGAIAFGHPLGCTGTRQFATLFPELRRTGKKIGVTSMCIGTGMGAASLVVAE</sequence>
<dbReference type="NCBIfam" id="TIGR01930">
    <property type="entry name" value="AcCoA-C-Actrans"/>
    <property type="match status" value="1"/>
</dbReference>
<comment type="similarity">
    <text evidence="3 13">Belongs to the thiolase-like superfamily. Thiolase family.</text>
</comment>
<evidence type="ECO:0000256" key="4">
    <source>
        <dbReference type="ARBA" id="ARBA00022679"/>
    </source>
</evidence>
<dbReference type="PROSITE" id="PS00099">
    <property type="entry name" value="THIOLASE_3"/>
    <property type="match status" value="1"/>
</dbReference>
<comment type="subcellular location">
    <subcellularLocation>
        <location evidence="1">Peroxisome</location>
    </subcellularLocation>
</comment>
<dbReference type="PROSITE" id="PS00098">
    <property type="entry name" value="THIOLASE_1"/>
    <property type="match status" value="1"/>
</dbReference>
<dbReference type="InterPro" id="IPR020615">
    <property type="entry name" value="Thiolase_acyl_enz_int_AS"/>
</dbReference>
<feature type="active site" description="Proton acceptor" evidence="12">
    <location>
        <position position="369"/>
    </location>
</feature>
<reference evidence="17" key="1">
    <citation type="submission" date="2016-02" db="EMBL/GenBank/DDBJ databases">
        <title>Comparative genomics of biotechnologically important yeasts.</title>
        <authorList>
            <consortium name="DOE Joint Genome Institute"/>
            <person name="Riley R."/>
            <person name="Haridas S."/>
            <person name="Wolfe K.H."/>
            <person name="Lopes M.R."/>
            <person name="Hittinger C.T."/>
            <person name="Goker M."/>
            <person name="Salamov A."/>
            <person name="Wisecaver J."/>
            <person name="Long T.M."/>
            <person name="Aerts A.L."/>
            <person name="Barry K."/>
            <person name="Choi C."/>
            <person name="Clum A."/>
            <person name="Coughlan A.Y."/>
            <person name="Deshpande S."/>
            <person name="Douglass A.P."/>
            <person name="Hanson S.J."/>
            <person name="Klenk H.-P."/>
            <person name="Labutti K."/>
            <person name="Lapidus A."/>
            <person name="Lindquist E."/>
            <person name="Lipzen A."/>
            <person name="Meier-Kolthoff J.P."/>
            <person name="Ohm R.A."/>
            <person name="Otillar R.P."/>
            <person name="Pangilinan J."/>
            <person name="Peng Y."/>
            <person name="Rokas A."/>
            <person name="Rosa C.A."/>
            <person name="Scheuner C."/>
            <person name="Sibirny A.A."/>
            <person name="Slot J.C."/>
            <person name="Stielow J.B."/>
            <person name="Sun H."/>
            <person name="Kurtzman C.P."/>
            <person name="Blackwell M."/>
            <person name="Jeffries T.W."/>
            <person name="Grigoriev I.V."/>
        </authorList>
    </citation>
    <scope>NUCLEOTIDE SEQUENCE [LARGE SCALE GENOMIC DNA]</scope>
    <source>
        <strain evidence="17">NRRL Y-17796</strain>
    </source>
</reference>
<gene>
    <name evidence="16" type="ORF">CANCADRAFT_31916</name>
</gene>
<dbReference type="InterPro" id="IPR016039">
    <property type="entry name" value="Thiolase-like"/>
</dbReference>
<organism evidence="16 17">
    <name type="scientific">Tortispora caseinolytica NRRL Y-17796</name>
    <dbReference type="NCBI Taxonomy" id="767744"/>
    <lineage>
        <taxon>Eukaryota</taxon>
        <taxon>Fungi</taxon>
        <taxon>Dikarya</taxon>
        <taxon>Ascomycota</taxon>
        <taxon>Saccharomycotina</taxon>
        <taxon>Trigonopsidomycetes</taxon>
        <taxon>Trigonopsidales</taxon>
        <taxon>Trigonopsidaceae</taxon>
        <taxon>Tortispora</taxon>
    </lineage>
</organism>
<protein>
    <recommendedName>
        <fullName evidence="10">acetyl-CoA C-acyltransferase</fullName>
        <ecNumber evidence="10">2.3.1.16</ecNumber>
    </recommendedName>
</protein>
<dbReference type="InterPro" id="IPR002155">
    <property type="entry name" value="Thiolase"/>
</dbReference>
<dbReference type="SUPFAM" id="SSF53901">
    <property type="entry name" value="Thiolase-like"/>
    <property type="match status" value="2"/>
</dbReference>
<keyword evidence="6" id="KW-0809">Transit peptide</keyword>
<dbReference type="InterPro" id="IPR020617">
    <property type="entry name" value="Thiolase_C"/>
</dbReference>
<dbReference type="InterPro" id="IPR020610">
    <property type="entry name" value="Thiolase_AS"/>
</dbReference>
<dbReference type="PIRSF" id="PIRSF000429">
    <property type="entry name" value="Ac-CoA_Ac_transf"/>
    <property type="match status" value="1"/>
</dbReference>
<dbReference type="PANTHER" id="PTHR43853">
    <property type="entry name" value="3-KETOACYL-COA THIOLASE, PEROXISOMAL"/>
    <property type="match status" value="1"/>
</dbReference>
<evidence type="ECO:0000256" key="5">
    <source>
        <dbReference type="ARBA" id="ARBA00022832"/>
    </source>
</evidence>
<comment type="pathway">
    <text evidence="2">Lipid metabolism; fatty acid metabolism.</text>
</comment>
<dbReference type="PROSITE" id="PS00737">
    <property type="entry name" value="THIOLASE_2"/>
    <property type="match status" value="1"/>
</dbReference>
<evidence type="ECO:0000256" key="6">
    <source>
        <dbReference type="ARBA" id="ARBA00022946"/>
    </source>
</evidence>
<dbReference type="FunFam" id="3.40.47.10:FF:000010">
    <property type="entry name" value="Acetyl-CoA acetyltransferase (Thiolase)"/>
    <property type="match status" value="1"/>
</dbReference>
<dbReference type="CDD" id="cd00751">
    <property type="entry name" value="thiolase"/>
    <property type="match status" value="1"/>
</dbReference>
<evidence type="ECO:0000256" key="13">
    <source>
        <dbReference type="RuleBase" id="RU003557"/>
    </source>
</evidence>
<dbReference type="Gene3D" id="3.40.47.10">
    <property type="match status" value="2"/>
</dbReference>
<evidence type="ECO:0000256" key="12">
    <source>
        <dbReference type="PIRSR" id="PIRSR000429-1"/>
    </source>
</evidence>
<dbReference type="Pfam" id="PF02803">
    <property type="entry name" value="Thiolase_C"/>
    <property type="match status" value="1"/>
</dbReference>
<dbReference type="Proteomes" id="UP000095023">
    <property type="component" value="Unassembled WGS sequence"/>
</dbReference>
<evidence type="ECO:0000256" key="2">
    <source>
        <dbReference type="ARBA" id="ARBA00004872"/>
    </source>
</evidence>
<dbReference type="EMBL" id="KV453842">
    <property type="protein sequence ID" value="ODV91198.1"/>
    <property type="molecule type" value="Genomic_DNA"/>
</dbReference>
<evidence type="ECO:0000256" key="9">
    <source>
        <dbReference type="ARBA" id="ARBA00023315"/>
    </source>
</evidence>
<feature type="active site" description="Proton acceptor" evidence="12">
    <location>
        <position position="399"/>
    </location>
</feature>
<dbReference type="InterPro" id="IPR020616">
    <property type="entry name" value="Thiolase_N"/>
</dbReference>
<evidence type="ECO:0000259" key="15">
    <source>
        <dbReference type="Pfam" id="PF02803"/>
    </source>
</evidence>
<dbReference type="EC" id="2.3.1.16" evidence="10"/>
<evidence type="ECO:0000256" key="1">
    <source>
        <dbReference type="ARBA" id="ARBA00004275"/>
    </source>
</evidence>
<feature type="active site" description="Acyl-thioester intermediate" evidence="12">
    <location>
        <position position="115"/>
    </location>
</feature>
<comment type="catalytic activity">
    <reaction evidence="11">
        <text>an acyl-CoA + acetyl-CoA = a 3-oxoacyl-CoA + CoA</text>
        <dbReference type="Rhea" id="RHEA:21564"/>
        <dbReference type="ChEBI" id="CHEBI:57287"/>
        <dbReference type="ChEBI" id="CHEBI:57288"/>
        <dbReference type="ChEBI" id="CHEBI:58342"/>
        <dbReference type="ChEBI" id="CHEBI:90726"/>
        <dbReference type="EC" id="2.3.1.16"/>
    </reaction>
</comment>
<dbReference type="InterPro" id="IPR020613">
    <property type="entry name" value="Thiolase_CS"/>
</dbReference>
<name>A0A1E4THP9_9ASCO</name>
<keyword evidence="8" id="KW-0576">Peroxisome</keyword>
<dbReference type="PANTHER" id="PTHR43853:SF8">
    <property type="entry name" value="3-KETOACYL-COA THIOLASE, PEROXISOMAL"/>
    <property type="match status" value="1"/>
</dbReference>